<name>A0A6G1HJ50_9PEZI</name>
<feature type="non-terminal residue" evidence="1">
    <location>
        <position position="1"/>
    </location>
</feature>
<reference evidence="1" key="1">
    <citation type="journal article" date="2020" name="Stud. Mycol.">
        <title>101 Dothideomycetes genomes: a test case for predicting lifestyles and emergence of pathogens.</title>
        <authorList>
            <person name="Haridas S."/>
            <person name="Albert R."/>
            <person name="Binder M."/>
            <person name="Bloem J."/>
            <person name="Labutti K."/>
            <person name="Salamov A."/>
            <person name="Andreopoulos B."/>
            <person name="Baker S."/>
            <person name="Barry K."/>
            <person name="Bills G."/>
            <person name="Bluhm B."/>
            <person name="Cannon C."/>
            <person name="Castanera R."/>
            <person name="Culley D."/>
            <person name="Daum C."/>
            <person name="Ezra D."/>
            <person name="Gonzalez J."/>
            <person name="Henrissat B."/>
            <person name="Kuo A."/>
            <person name="Liang C."/>
            <person name="Lipzen A."/>
            <person name="Lutzoni F."/>
            <person name="Magnuson J."/>
            <person name="Mondo S."/>
            <person name="Nolan M."/>
            <person name="Ohm R."/>
            <person name="Pangilinan J."/>
            <person name="Park H.-J."/>
            <person name="Ramirez L."/>
            <person name="Alfaro M."/>
            <person name="Sun H."/>
            <person name="Tritt A."/>
            <person name="Yoshinaga Y."/>
            <person name="Zwiers L.-H."/>
            <person name="Turgeon B."/>
            <person name="Goodwin S."/>
            <person name="Spatafora J."/>
            <person name="Crous P."/>
            <person name="Grigoriev I."/>
        </authorList>
    </citation>
    <scope>NUCLEOTIDE SEQUENCE</scope>
    <source>
        <strain evidence="1">CBS 262.69</strain>
    </source>
</reference>
<dbReference type="EMBL" id="ML996710">
    <property type="protein sequence ID" value="KAF2395889.1"/>
    <property type="molecule type" value="Genomic_DNA"/>
</dbReference>
<dbReference type="AlphaFoldDB" id="A0A6G1HJ50"/>
<sequence>LPVLRPCLLILTKIKRWAYSAMSTRPATVLKAGRDIADIVVLTDLLARHGEAINFSGYKADNAHRLYKHVGKLIRMLG</sequence>
<organism evidence="1 2">
    <name type="scientific">Trichodelitschia bisporula</name>
    <dbReference type="NCBI Taxonomy" id="703511"/>
    <lineage>
        <taxon>Eukaryota</taxon>
        <taxon>Fungi</taxon>
        <taxon>Dikarya</taxon>
        <taxon>Ascomycota</taxon>
        <taxon>Pezizomycotina</taxon>
        <taxon>Dothideomycetes</taxon>
        <taxon>Dothideomycetes incertae sedis</taxon>
        <taxon>Phaeotrichales</taxon>
        <taxon>Phaeotrichaceae</taxon>
        <taxon>Trichodelitschia</taxon>
    </lineage>
</organism>
<keyword evidence="2" id="KW-1185">Reference proteome</keyword>
<proteinExistence type="predicted"/>
<protein>
    <submittedName>
        <fullName evidence="1">Uncharacterized protein</fullName>
    </submittedName>
</protein>
<dbReference type="Proteomes" id="UP000799640">
    <property type="component" value="Unassembled WGS sequence"/>
</dbReference>
<accession>A0A6G1HJ50</accession>
<gene>
    <name evidence="1" type="ORF">EJ06DRAFT_484575</name>
</gene>
<evidence type="ECO:0000313" key="1">
    <source>
        <dbReference type="EMBL" id="KAF2395889.1"/>
    </source>
</evidence>
<evidence type="ECO:0000313" key="2">
    <source>
        <dbReference type="Proteomes" id="UP000799640"/>
    </source>
</evidence>
<dbReference type="OrthoDB" id="10066232at2759"/>